<evidence type="ECO:0000256" key="2">
    <source>
        <dbReference type="SAM" id="MobiDB-lite"/>
    </source>
</evidence>
<dbReference type="InterPro" id="IPR003330">
    <property type="entry name" value="MSG"/>
</dbReference>
<dbReference type="RefSeq" id="XP_018224135.1">
    <property type="nucleotide sequence ID" value="XM_018372100.1"/>
</dbReference>
<evidence type="ECO:0000313" key="4">
    <source>
        <dbReference type="EMBL" id="KTW25450.1"/>
    </source>
</evidence>
<dbReference type="VEuPathDB" id="FungiDB:T552_03751"/>
<reference evidence="5" key="1">
    <citation type="journal article" date="2016" name="Nat. Commun.">
        <title>Genome analysis of three Pneumocystis species reveals adaptation mechanisms to life exclusively in mammalian hosts.</title>
        <authorList>
            <person name="Ma L."/>
            <person name="Chen Z."/>
            <person name="Huang D.W."/>
            <person name="Kutty G."/>
            <person name="Ishihara M."/>
            <person name="Wang H."/>
            <person name="Abouelleil A."/>
            <person name="Bishop L."/>
            <person name="Davey E."/>
            <person name="Deng R."/>
            <person name="Deng X."/>
            <person name="Fan L."/>
            <person name="Fantoni G."/>
            <person name="Fitzgerald M."/>
            <person name="Gogineni E."/>
            <person name="Goldberg J.M."/>
            <person name="Handley G."/>
            <person name="Hu X."/>
            <person name="Huber C."/>
            <person name="Jiao X."/>
            <person name="Jones K."/>
            <person name="Levin J.Z."/>
            <person name="Liu Y."/>
            <person name="Macdonald P."/>
            <person name="Melnikov A."/>
            <person name="Raley C."/>
            <person name="Sassi M."/>
            <person name="Sherman B.T."/>
            <person name="Song X."/>
            <person name="Sykes S."/>
            <person name="Tran B."/>
            <person name="Walsh L."/>
            <person name="Xia Y."/>
            <person name="Yang J."/>
            <person name="Young S."/>
            <person name="Zeng Q."/>
            <person name="Zheng X."/>
            <person name="Stephens R."/>
            <person name="Nusbaum C."/>
            <person name="Birren B.W."/>
            <person name="Azadi P."/>
            <person name="Lempicki R.A."/>
            <person name="Cuomo C.A."/>
            <person name="Kovacs J.A."/>
        </authorList>
    </citation>
    <scope>NUCLEOTIDE SEQUENCE [LARGE SCALE GENOMIC DNA]</scope>
    <source>
        <strain evidence="5">B80</strain>
    </source>
</reference>
<feature type="non-terminal residue" evidence="4">
    <location>
        <position position="973"/>
    </location>
</feature>
<dbReference type="AlphaFoldDB" id="A0A0W4ZAG1"/>
<dbReference type="Proteomes" id="UP000054454">
    <property type="component" value="Unassembled WGS sequence"/>
</dbReference>
<evidence type="ECO:0000259" key="3">
    <source>
        <dbReference type="Pfam" id="PF12373"/>
    </source>
</evidence>
<comment type="caution">
    <text evidence="4">The sequence shown here is derived from an EMBL/GenBank/DDBJ whole genome shotgun (WGS) entry which is preliminary data.</text>
</comment>
<dbReference type="Pfam" id="PF12373">
    <property type="entry name" value="Msg2_C"/>
    <property type="match status" value="1"/>
</dbReference>
<feature type="coiled-coil region" evidence="1">
    <location>
        <begin position="759"/>
        <end position="800"/>
    </location>
</feature>
<dbReference type="GeneID" id="28938303"/>
<dbReference type="Pfam" id="PF02349">
    <property type="entry name" value="MSG"/>
    <property type="match status" value="4"/>
</dbReference>
<keyword evidence="1" id="KW-0175">Coiled coil</keyword>
<dbReference type="EMBL" id="LFVZ01000055">
    <property type="protein sequence ID" value="KTW25450.1"/>
    <property type="molecule type" value="Genomic_DNA"/>
</dbReference>
<feature type="compositionally biased region" description="Pro residues" evidence="2">
    <location>
        <begin position="825"/>
        <end position="842"/>
    </location>
</feature>
<feature type="region of interest" description="Disordered" evidence="2">
    <location>
        <begin position="805"/>
        <end position="878"/>
    </location>
</feature>
<gene>
    <name evidence="4" type="ORF">T552_03751</name>
</gene>
<evidence type="ECO:0000256" key="1">
    <source>
        <dbReference type="SAM" id="Coils"/>
    </source>
</evidence>
<organism evidence="4 5">
    <name type="scientific">Pneumocystis carinii (strain B80)</name>
    <name type="common">Rat pneumocystis pneumonia agent</name>
    <name type="synonym">Pneumocystis carinii f. sp. carinii</name>
    <dbReference type="NCBI Taxonomy" id="1408658"/>
    <lineage>
        <taxon>Eukaryota</taxon>
        <taxon>Fungi</taxon>
        <taxon>Dikarya</taxon>
        <taxon>Ascomycota</taxon>
        <taxon>Taphrinomycotina</taxon>
        <taxon>Pneumocystomycetes</taxon>
        <taxon>Pneumocystaceae</taxon>
        <taxon>Pneumocystis</taxon>
    </lineage>
</organism>
<accession>A0A0W4ZAG1</accession>
<name>A0A0W4ZAG1_PNEC8</name>
<sequence length="973" mass="111102">MARPVKRQAPGAQVVQGAQDDIKEEHLLAFILKKEYDKEQECKKRLKEYCEELKKADENLEKVDEKVKELCDEAKRDEKCKDLKAKVEKVLKTFEEELETALVEIKDEEECKKHEEKCILLEETGYNNIKSDCVDLREGCYELKRKKVAEELLLRALGKEAKEKAKCQAEMKKVCPVLSRESNELMSFCLDSDKTCETLETKFKDVCEPLKKTLEANELAEKCYERLEKCHFYGEACDGAKCKDDKTKCEGKGFTYKALESDFSPVKPKASLLRSIGLDDVYKRAEKEGIIIGKVGVDVPRRFGEDFLQDLLLLLSENVNEKDDAGKKCTELLGKCNDFKHLDHDLEKLCKDEKNKQEKCKELLDVNVKERCTHLKLNLYLKDLSTKYEKAEESKLLFWRDLPTLFTKGECAELESECFYLKKACKDKEIDEACQNARAACYKKGQYRVMNTLFREGLGENLGSIRYYNSDPEGCKKSVVEKCTKLKDKKYLPQCLYPKELCYLLSDDIFLQSKELGVLLDDQRDFPFEKDCLELKEKCDELKNHTYLNSEKCITLKRRCEYFRVSERFRKVFLEREDDALYDEQNCTKALHEKCNTLYRKRRNPFGFSCALPEETCKYMVHHTSQDCRYLKVNIKNEEILEQIGEANKNKNETTLEELCTTWGRHCHQLVKNCPDQLVKEEEKDNNCLKLEEECSETFKKLKSKDELTHLLKGSLSEEKKCKEALGERCAELKKNETFKILLDKCEANALGNVCEKLVDKLQKKCPTLKADLDKAKEELEKNKNEYDKLKKAAEDSTETAKLLLSRPKQDKPPNAQNGSDSTLVPPPPPPQAPGSPLPPPSQNGTPGTSSGTSDTSSGTPGAPSGTSGTPGNGKTDSAKLGLVKRAYVAEEVSEVEVKAFDATTIALELYLELKEECKALELDCGFRKDCSSVDDVCKEIDTLCKLEPLEIKPHHTETQKEISTTTTTTTTT</sequence>
<feature type="coiled-coil region" evidence="1">
    <location>
        <begin position="39"/>
        <end position="111"/>
    </location>
</feature>
<evidence type="ECO:0000313" key="5">
    <source>
        <dbReference type="Proteomes" id="UP000054454"/>
    </source>
</evidence>
<proteinExistence type="predicted"/>
<feature type="domain" description="Major surface glycoprotein 2 C-terminal" evidence="3">
    <location>
        <begin position="880"/>
        <end position="909"/>
    </location>
</feature>
<feature type="compositionally biased region" description="Low complexity" evidence="2">
    <location>
        <begin position="843"/>
        <end position="870"/>
    </location>
</feature>
<dbReference type="OrthoDB" id="5400168at2759"/>
<keyword evidence="5" id="KW-1185">Reference proteome</keyword>
<dbReference type="InterPro" id="IPR021041">
    <property type="entry name" value="Maj_surf_glycoprot_2_C"/>
</dbReference>
<protein>
    <recommendedName>
        <fullName evidence="3">Major surface glycoprotein 2 C-terminal domain-containing protein</fullName>
    </recommendedName>
</protein>